<keyword evidence="10" id="KW-0175">Coiled coil</keyword>
<evidence type="ECO:0000256" key="2">
    <source>
        <dbReference type="ARBA" id="ARBA00012438"/>
    </source>
</evidence>
<dbReference type="Gene3D" id="3.30.565.10">
    <property type="entry name" value="Histidine kinase-like ATPase, C-terminal domain"/>
    <property type="match status" value="1"/>
</dbReference>
<dbReference type="EMBL" id="FTNE01000002">
    <property type="protein sequence ID" value="SIQ14859.1"/>
    <property type="molecule type" value="Genomic_DNA"/>
</dbReference>
<accession>A0A8G2CHV6</accession>
<dbReference type="InterPro" id="IPR003018">
    <property type="entry name" value="GAF"/>
</dbReference>
<dbReference type="PROSITE" id="PS50109">
    <property type="entry name" value="HIS_KIN"/>
    <property type="match status" value="1"/>
</dbReference>
<dbReference type="Pfam" id="PF00512">
    <property type="entry name" value="HisKA"/>
    <property type="match status" value="1"/>
</dbReference>
<dbReference type="InterPro" id="IPR013655">
    <property type="entry name" value="PAS_fold_3"/>
</dbReference>
<organism evidence="15 16">
    <name type="scientific">Acidiphilium rubrum</name>
    <dbReference type="NCBI Taxonomy" id="526"/>
    <lineage>
        <taxon>Bacteria</taxon>
        <taxon>Pseudomonadati</taxon>
        <taxon>Pseudomonadota</taxon>
        <taxon>Alphaproteobacteria</taxon>
        <taxon>Acetobacterales</taxon>
        <taxon>Acidocellaceae</taxon>
        <taxon>Acidiphilium</taxon>
    </lineage>
</organism>
<dbReference type="CDD" id="cd00130">
    <property type="entry name" value="PAS"/>
    <property type="match status" value="3"/>
</dbReference>
<dbReference type="GO" id="GO:0006355">
    <property type="term" value="P:regulation of DNA-templated transcription"/>
    <property type="evidence" value="ECO:0007669"/>
    <property type="project" value="InterPro"/>
</dbReference>
<keyword evidence="6" id="KW-0418">Kinase</keyword>
<dbReference type="InterPro" id="IPR011006">
    <property type="entry name" value="CheY-like_superfamily"/>
</dbReference>
<gene>
    <name evidence="15" type="ORF">SAMN05421828_10215</name>
</gene>
<evidence type="ECO:0000256" key="1">
    <source>
        <dbReference type="ARBA" id="ARBA00000085"/>
    </source>
</evidence>
<dbReference type="SUPFAM" id="SSF52172">
    <property type="entry name" value="CheY-like"/>
    <property type="match status" value="1"/>
</dbReference>
<dbReference type="GO" id="GO:0000155">
    <property type="term" value="F:phosphorelay sensor kinase activity"/>
    <property type="evidence" value="ECO:0007669"/>
    <property type="project" value="InterPro"/>
</dbReference>
<feature type="domain" description="PAS" evidence="13">
    <location>
        <begin position="3"/>
        <end position="76"/>
    </location>
</feature>
<evidence type="ECO:0000256" key="3">
    <source>
        <dbReference type="ARBA" id="ARBA00022553"/>
    </source>
</evidence>
<dbReference type="SMART" id="SM00091">
    <property type="entry name" value="PAS"/>
    <property type="match status" value="4"/>
</dbReference>
<feature type="domain" description="Response regulatory" evidence="12">
    <location>
        <begin position="937"/>
        <end position="1053"/>
    </location>
</feature>
<dbReference type="SUPFAM" id="SSF55785">
    <property type="entry name" value="PYP-like sensor domain (PAS domain)"/>
    <property type="match status" value="4"/>
</dbReference>
<dbReference type="SUPFAM" id="SSF47384">
    <property type="entry name" value="Homodimeric domain of signal transducing histidine kinase"/>
    <property type="match status" value="1"/>
</dbReference>
<dbReference type="InterPro" id="IPR003661">
    <property type="entry name" value="HisK_dim/P_dom"/>
</dbReference>
<dbReference type="InterPro" id="IPR013767">
    <property type="entry name" value="PAS_fold"/>
</dbReference>
<keyword evidence="5" id="KW-0547">Nucleotide-binding</keyword>
<feature type="domain" description="PAC" evidence="14">
    <location>
        <begin position="78"/>
        <end position="130"/>
    </location>
</feature>
<dbReference type="CDD" id="cd18161">
    <property type="entry name" value="REC_hyHK_blue-like"/>
    <property type="match status" value="1"/>
</dbReference>
<feature type="domain" description="PAS" evidence="13">
    <location>
        <begin position="447"/>
        <end position="501"/>
    </location>
</feature>
<dbReference type="SMART" id="SM00448">
    <property type="entry name" value="REC"/>
    <property type="match status" value="1"/>
</dbReference>
<dbReference type="EC" id="2.7.13.3" evidence="2"/>
<dbReference type="InterPro" id="IPR036890">
    <property type="entry name" value="HATPase_C_sf"/>
</dbReference>
<dbReference type="InterPro" id="IPR036097">
    <property type="entry name" value="HisK_dim/P_sf"/>
</dbReference>
<keyword evidence="16" id="KW-1185">Reference proteome</keyword>
<dbReference type="SMART" id="SM00065">
    <property type="entry name" value="GAF"/>
    <property type="match status" value="1"/>
</dbReference>
<dbReference type="SMART" id="SM00388">
    <property type="entry name" value="HisKA"/>
    <property type="match status" value="1"/>
</dbReference>
<dbReference type="GO" id="GO:0005524">
    <property type="term" value="F:ATP binding"/>
    <property type="evidence" value="ECO:0007669"/>
    <property type="project" value="UniProtKB-KW"/>
</dbReference>
<dbReference type="Proteomes" id="UP000186308">
    <property type="component" value="Unassembled WGS sequence"/>
</dbReference>
<dbReference type="InterPro" id="IPR035965">
    <property type="entry name" value="PAS-like_dom_sf"/>
</dbReference>
<reference evidence="15 16" key="1">
    <citation type="submission" date="2017-01" db="EMBL/GenBank/DDBJ databases">
        <authorList>
            <person name="Varghese N."/>
            <person name="Submissions S."/>
        </authorList>
    </citation>
    <scope>NUCLEOTIDE SEQUENCE [LARGE SCALE GENOMIC DNA]</scope>
    <source>
        <strain evidence="15 16">ATCC 35905</strain>
    </source>
</reference>
<keyword evidence="7" id="KW-0067">ATP-binding</keyword>
<dbReference type="SMART" id="SM00086">
    <property type="entry name" value="PAC"/>
    <property type="match status" value="4"/>
</dbReference>
<dbReference type="Gene3D" id="1.10.287.130">
    <property type="match status" value="1"/>
</dbReference>
<dbReference type="InterPro" id="IPR004358">
    <property type="entry name" value="Sig_transdc_His_kin-like_C"/>
</dbReference>
<dbReference type="PROSITE" id="PS50112">
    <property type="entry name" value="PAS"/>
    <property type="match status" value="2"/>
</dbReference>
<evidence type="ECO:0000256" key="10">
    <source>
        <dbReference type="SAM" id="Coils"/>
    </source>
</evidence>
<dbReference type="NCBIfam" id="TIGR00229">
    <property type="entry name" value="sensory_box"/>
    <property type="match status" value="3"/>
</dbReference>
<dbReference type="InterPro" id="IPR005467">
    <property type="entry name" value="His_kinase_dom"/>
</dbReference>
<dbReference type="PANTHER" id="PTHR43065:SF42">
    <property type="entry name" value="TWO-COMPONENT SENSOR PPRA"/>
    <property type="match status" value="1"/>
</dbReference>
<dbReference type="PANTHER" id="PTHR43065">
    <property type="entry name" value="SENSOR HISTIDINE KINASE"/>
    <property type="match status" value="1"/>
</dbReference>
<dbReference type="Gene3D" id="3.40.50.2300">
    <property type="match status" value="1"/>
</dbReference>
<dbReference type="InterPro" id="IPR029016">
    <property type="entry name" value="GAF-like_dom_sf"/>
</dbReference>
<evidence type="ECO:0000259" key="13">
    <source>
        <dbReference type="PROSITE" id="PS50112"/>
    </source>
</evidence>
<evidence type="ECO:0000256" key="6">
    <source>
        <dbReference type="ARBA" id="ARBA00022777"/>
    </source>
</evidence>
<evidence type="ECO:0000313" key="15">
    <source>
        <dbReference type="EMBL" id="SIQ14859.1"/>
    </source>
</evidence>
<keyword evidence="8" id="KW-0902">Two-component regulatory system</keyword>
<evidence type="ECO:0000256" key="7">
    <source>
        <dbReference type="ARBA" id="ARBA00022840"/>
    </source>
</evidence>
<dbReference type="CDD" id="cd00082">
    <property type="entry name" value="HisKA"/>
    <property type="match status" value="1"/>
</dbReference>
<evidence type="ECO:0000256" key="5">
    <source>
        <dbReference type="ARBA" id="ARBA00022741"/>
    </source>
</evidence>
<dbReference type="Gene3D" id="3.30.450.40">
    <property type="match status" value="1"/>
</dbReference>
<comment type="catalytic activity">
    <reaction evidence="1">
        <text>ATP + protein L-histidine = ADP + protein N-phospho-L-histidine.</text>
        <dbReference type="EC" id="2.7.13.3"/>
    </reaction>
</comment>
<evidence type="ECO:0000259" key="14">
    <source>
        <dbReference type="PROSITE" id="PS50113"/>
    </source>
</evidence>
<name>A0A8G2CHV6_ACIRU</name>
<dbReference type="SUPFAM" id="SSF55781">
    <property type="entry name" value="GAF domain-like"/>
    <property type="match status" value="1"/>
</dbReference>
<dbReference type="Pfam" id="PF08447">
    <property type="entry name" value="PAS_3"/>
    <property type="match status" value="1"/>
</dbReference>
<dbReference type="SMART" id="SM00387">
    <property type="entry name" value="HATPase_c"/>
    <property type="match status" value="1"/>
</dbReference>
<feature type="modified residue" description="4-aspartylphosphate" evidence="9">
    <location>
        <position position="987"/>
    </location>
</feature>
<evidence type="ECO:0000256" key="9">
    <source>
        <dbReference type="PROSITE-ProRule" id="PRU00169"/>
    </source>
</evidence>
<dbReference type="InterPro" id="IPR013656">
    <property type="entry name" value="PAS_4"/>
</dbReference>
<dbReference type="CDD" id="cd16919">
    <property type="entry name" value="HATPase_CckA-like"/>
    <property type="match status" value="1"/>
</dbReference>
<dbReference type="AlphaFoldDB" id="A0A8G2CHV6"/>
<dbReference type="InterPro" id="IPR001789">
    <property type="entry name" value="Sig_transdc_resp-reg_receiver"/>
</dbReference>
<proteinExistence type="predicted"/>
<dbReference type="Pfam" id="PF02518">
    <property type="entry name" value="HATPase_c"/>
    <property type="match status" value="1"/>
</dbReference>
<dbReference type="Pfam" id="PF00072">
    <property type="entry name" value="Response_reg"/>
    <property type="match status" value="1"/>
</dbReference>
<evidence type="ECO:0000259" key="12">
    <source>
        <dbReference type="PROSITE" id="PS50110"/>
    </source>
</evidence>
<dbReference type="PRINTS" id="PR00344">
    <property type="entry name" value="BCTRLSENSOR"/>
</dbReference>
<feature type="domain" description="Histidine kinase" evidence="11">
    <location>
        <begin position="690"/>
        <end position="914"/>
    </location>
</feature>
<dbReference type="Pfam" id="PF00989">
    <property type="entry name" value="PAS"/>
    <property type="match status" value="1"/>
</dbReference>
<evidence type="ECO:0000259" key="11">
    <source>
        <dbReference type="PROSITE" id="PS50109"/>
    </source>
</evidence>
<keyword evidence="3 9" id="KW-0597">Phosphoprotein</keyword>
<dbReference type="InterPro" id="IPR001610">
    <property type="entry name" value="PAC"/>
</dbReference>
<dbReference type="InterPro" id="IPR000700">
    <property type="entry name" value="PAS-assoc_C"/>
</dbReference>
<sequence length="1056" mass="115230">MTADRFYRAIFHSAVDFAIVALDRDGTIVDWNSGAVQIFGWTDGDAVGRDVALIFVPEDREQGRPGLEMRRALADGRANDERWHLRKDGTRFWASGEMMPLRDEAGVHVGYLKILRDRTDQRAADATLREARGLNTLILRSARDCIVVLDLDGHTLFVSPGGIESMEITNLAGVLGSSWLRVWKGEDLIAARAAVAEARAGGIGRFQGYCPTHKGTPKWWDVVISPLPGIDGSPERLVSVGRDITQIRDAQQRQAALLALGDRMRDMVSIDEIALCAAETLTLTLGVSRAGYGVVDPVTETIDVLHDYHGDAIPDVIGLHRLRDFGRYVEDLKRGEVVAVSDVRLDGRTRGRARNLAELHVRSLVNLPIFEQGMFVALYFVACVEPREWSSEDIGFIRAVGDRTRIVTERLRAQQALEALNATLEQEVEQRTRERDRAWKNSQDLQLVLDEAGSIRAVNDVWTDLLGWTRDDLIGHSFLEFVHPEDRPASEARLASVGSRHLPFHENRYRHKDGSWRWLAWVTAVEDGVIYASGRHTTIERQQAEALEHSEARLRTIFSASSQAQGLLTPDGILLEANAASLSLAATTLDQIAGLRFWETPWFAGTPGMPELMQAAVAAAASGETFVQEISLALPTGRRVFELSIRPVLNVAGEVIALVPEATDLTDRRQVEEQLRQAQKMQAIGQLTGGIAHDFNNLLTGISGNLELLRRRLDQQRYDRLETYVTGAQGAASRAAALTHRLLAFSRRQTLAPKPTDINLLASSMADLIERTVGPGIDVELALSNDLWPTLCDPNQLENALLNLCINARDAMPDGGRLTVETRNRRLDEHAARACDLAAGHYVSLCVSDNGTGMTPEVIARAFDPFFTTKPIGLGTGLGLSMIYGFARQSGGQVRIYSEPGEGSMVCLYLPRHRGAAAGPDAAVAPSDAVQAGAGETVLIVDDEPAVRSLVTEALSDLGYRAIEAEDGAGGLAILQSPVRVDLLITDVGLPGGMNGRQMADAARAQRPALKVLFITGYAETAVISHGHLDAGMHVLTKPFSIDALAGQISRLIAGH</sequence>
<dbReference type="InterPro" id="IPR000014">
    <property type="entry name" value="PAS"/>
</dbReference>
<dbReference type="OrthoDB" id="7284568at2"/>
<dbReference type="PROSITE" id="PS50113">
    <property type="entry name" value="PAC"/>
    <property type="match status" value="2"/>
</dbReference>
<keyword evidence="4" id="KW-0808">Transferase</keyword>
<evidence type="ECO:0000313" key="16">
    <source>
        <dbReference type="Proteomes" id="UP000186308"/>
    </source>
</evidence>
<comment type="caution">
    <text evidence="15">The sequence shown here is derived from an EMBL/GenBank/DDBJ whole genome shotgun (WGS) entry which is preliminary data.</text>
</comment>
<feature type="coiled-coil region" evidence="10">
    <location>
        <begin position="410"/>
        <end position="437"/>
    </location>
</feature>
<evidence type="ECO:0000256" key="4">
    <source>
        <dbReference type="ARBA" id="ARBA00022679"/>
    </source>
</evidence>
<dbReference type="Gene3D" id="3.30.450.20">
    <property type="entry name" value="PAS domain"/>
    <property type="match status" value="4"/>
</dbReference>
<dbReference type="PROSITE" id="PS50110">
    <property type="entry name" value="RESPONSE_REGULATORY"/>
    <property type="match status" value="1"/>
</dbReference>
<feature type="domain" description="PAC" evidence="14">
    <location>
        <begin position="626"/>
        <end position="677"/>
    </location>
</feature>
<dbReference type="Pfam" id="PF08448">
    <property type="entry name" value="PAS_4"/>
    <property type="match status" value="2"/>
</dbReference>
<evidence type="ECO:0000256" key="8">
    <source>
        <dbReference type="ARBA" id="ARBA00023012"/>
    </source>
</evidence>
<dbReference type="InterPro" id="IPR003594">
    <property type="entry name" value="HATPase_dom"/>
</dbReference>
<protein>
    <recommendedName>
        <fullName evidence="2">histidine kinase</fullName>
        <ecNumber evidence="2">2.7.13.3</ecNumber>
    </recommendedName>
</protein>
<dbReference type="SUPFAM" id="SSF55874">
    <property type="entry name" value="ATPase domain of HSP90 chaperone/DNA topoisomerase II/histidine kinase"/>
    <property type="match status" value="1"/>
</dbReference>